<dbReference type="Proteomes" id="UP000239724">
    <property type="component" value="Unassembled WGS sequence"/>
</dbReference>
<dbReference type="Pfam" id="PF00494">
    <property type="entry name" value="SQS_PSY"/>
    <property type="match status" value="1"/>
</dbReference>
<sequence>MRTCVTDDANRTTARSMNDVIAALVRRRNPGRFLTAQFVPAPCRDAPLRLYAFNHGLARARSIAHKPPPQIRLQWWREMVDGAQVAGQSRTIGFARPLPPRNRVFGTDAAVARPTQPGHRPGPPIRSAAHLPARRFASVPAMLTDHAIADRRSALRSGAGAGFDLVGLFRHIMRVLGVA</sequence>
<name>A0A2S6NK09_RHOGL</name>
<keyword evidence="2" id="KW-1185">Reference proteome</keyword>
<dbReference type="EMBL" id="NHRY01000075">
    <property type="protein sequence ID" value="PPQ35292.1"/>
    <property type="molecule type" value="Genomic_DNA"/>
</dbReference>
<reference evidence="1 2" key="1">
    <citation type="journal article" date="2018" name="Arch. Microbiol.">
        <title>New insights into the metabolic potential of the phototrophic purple bacterium Rhodopila globiformis DSM 161(T) from its draft genome sequence and evidence for a vanadium-dependent nitrogenase.</title>
        <authorList>
            <person name="Imhoff J.F."/>
            <person name="Rahn T."/>
            <person name="Kunzel S."/>
            <person name="Neulinger S.C."/>
        </authorList>
    </citation>
    <scope>NUCLEOTIDE SEQUENCE [LARGE SCALE GENOMIC DNA]</scope>
    <source>
        <strain evidence="1 2">DSM 161</strain>
    </source>
</reference>
<dbReference type="Gene3D" id="1.10.600.10">
    <property type="entry name" value="Farnesyl Diphosphate Synthase"/>
    <property type="match status" value="1"/>
</dbReference>
<dbReference type="AlphaFoldDB" id="A0A2S6NK09"/>
<gene>
    <name evidence="1" type="ORF">CCS01_08055</name>
</gene>
<dbReference type="InterPro" id="IPR002060">
    <property type="entry name" value="Squ/phyt_synthse"/>
</dbReference>
<dbReference type="InterPro" id="IPR008949">
    <property type="entry name" value="Isoprenoid_synthase_dom_sf"/>
</dbReference>
<evidence type="ECO:0000313" key="2">
    <source>
        <dbReference type="Proteomes" id="UP000239724"/>
    </source>
</evidence>
<evidence type="ECO:0008006" key="3">
    <source>
        <dbReference type="Google" id="ProtNLM"/>
    </source>
</evidence>
<dbReference type="SUPFAM" id="SSF48576">
    <property type="entry name" value="Terpenoid synthases"/>
    <property type="match status" value="1"/>
</dbReference>
<comment type="caution">
    <text evidence="1">The sequence shown here is derived from an EMBL/GenBank/DDBJ whole genome shotgun (WGS) entry which is preliminary data.</text>
</comment>
<proteinExistence type="predicted"/>
<accession>A0A2S6NK09</accession>
<organism evidence="1 2">
    <name type="scientific">Rhodopila globiformis</name>
    <name type="common">Rhodopseudomonas globiformis</name>
    <dbReference type="NCBI Taxonomy" id="1071"/>
    <lineage>
        <taxon>Bacteria</taxon>
        <taxon>Pseudomonadati</taxon>
        <taxon>Pseudomonadota</taxon>
        <taxon>Alphaproteobacteria</taxon>
        <taxon>Acetobacterales</taxon>
        <taxon>Acetobacteraceae</taxon>
        <taxon>Rhodopila</taxon>
    </lineage>
</organism>
<protein>
    <recommendedName>
        <fullName evidence="3">Phytoene synthase</fullName>
    </recommendedName>
</protein>
<evidence type="ECO:0000313" key="1">
    <source>
        <dbReference type="EMBL" id="PPQ35292.1"/>
    </source>
</evidence>